<dbReference type="Proteomes" id="UP000176504">
    <property type="component" value="Unassembled WGS sequence"/>
</dbReference>
<dbReference type="InterPro" id="IPR011006">
    <property type="entry name" value="CheY-like_superfamily"/>
</dbReference>
<dbReference type="InterPro" id="IPR001789">
    <property type="entry name" value="Sig_transdc_resp-reg_receiver"/>
</dbReference>
<gene>
    <name evidence="4" type="ORF">A3A78_00590</name>
</gene>
<evidence type="ECO:0000256" key="1">
    <source>
        <dbReference type="ARBA" id="ARBA00022553"/>
    </source>
</evidence>
<dbReference type="PANTHER" id="PTHR44591:SF3">
    <property type="entry name" value="RESPONSE REGULATORY DOMAIN-CONTAINING PROTEIN"/>
    <property type="match status" value="1"/>
</dbReference>
<sequence length="107" mass="12101">MVYAEVLREAGYRVLEANDGVDGLKRAFDDEWDLMLLDIMLPGEDGLHILRAVKENVRLKFKPVILLTNLGHESIINEAFKTSADGYLIKSQITPDRIVTEVGQFLK</sequence>
<evidence type="ECO:0000313" key="4">
    <source>
        <dbReference type="EMBL" id="OGC55441.1"/>
    </source>
</evidence>
<dbReference type="Gene3D" id="3.40.50.2300">
    <property type="match status" value="1"/>
</dbReference>
<protein>
    <recommendedName>
        <fullName evidence="3">Response regulatory domain-containing protein</fullName>
    </recommendedName>
</protein>
<feature type="domain" description="Response regulatory" evidence="3">
    <location>
        <begin position="1"/>
        <end position="105"/>
    </location>
</feature>
<dbReference type="SUPFAM" id="SSF52172">
    <property type="entry name" value="CheY-like"/>
    <property type="match status" value="1"/>
</dbReference>
<reference evidence="4 5" key="1">
    <citation type="journal article" date="2016" name="Nat. Commun.">
        <title>Thousands of microbial genomes shed light on interconnected biogeochemical processes in an aquifer system.</title>
        <authorList>
            <person name="Anantharaman K."/>
            <person name="Brown C.T."/>
            <person name="Hug L.A."/>
            <person name="Sharon I."/>
            <person name="Castelle C.J."/>
            <person name="Probst A.J."/>
            <person name="Thomas B.C."/>
            <person name="Singh A."/>
            <person name="Wilkins M.J."/>
            <person name="Karaoz U."/>
            <person name="Brodie E.L."/>
            <person name="Williams K.H."/>
            <person name="Hubbard S.S."/>
            <person name="Banfield J.F."/>
        </authorList>
    </citation>
    <scope>NUCLEOTIDE SEQUENCE [LARGE SCALE GENOMIC DNA]</scope>
</reference>
<dbReference type="EMBL" id="MEVI01000002">
    <property type="protein sequence ID" value="OGC55441.1"/>
    <property type="molecule type" value="Genomic_DNA"/>
</dbReference>
<dbReference type="InterPro" id="IPR050595">
    <property type="entry name" value="Bact_response_regulator"/>
</dbReference>
<dbReference type="PROSITE" id="PS50110">
    <property type="entry name" value="RESPONSE_REGULATORY"/>
    <property type="match status" value="1"/>
</dbReference>
<proteinExistence type="predicted"/>
<organism evidence="4 5">
    <name type="scientific">candidate division WWE3 bacterium RIFCSPLOWO2_01_FULL_41_18</name>
    <dbReference type="NCBI Taxonomy" id="1802625"/>
    <lineage>
        <taxon>Bacteria</taxon>
        <taxon>Katanobacteria</taxon>
    </lineage>
</organism>
<dbReference type="SMART" id="SM00448">
    <property type="entry name" value="REC"/>
    <property type="match status" value="1"/>
</dbReference>
<evidence type="ECO:0000259" key="3">
    <source>
        <dbReference type="PROSITE" id="PS50110"/>
    </source>
</evidence>
<dbReference type="PANTHER" id="PTHR44591">
    <property type="entry name" value="STRESS RESPONSE REGULATOR PROTEIN 1"/>
    <property type="match status" value="1"/>
</dbReference>
<dbReference type="GO" id="GO:0000160">
    <property type="term" value="P:phosphorelay signal transduction system"/>
    <property type="evidence" value="ECO:0007669"/>
    <property type="project" value="InterPro"/>
</dbReference>
<accession>A0A1F4VDX3</accession>
<dbReference type="Pfam" id="PF00072">
    <property type="entry name" value="Response_reg"/>
    <property type="match status" value="1"/>
</dbReference>
<comment type="caution">
    <text evidence="4">The sequence shown here is derived from an EMBL/GenBank/DDBJ whole genome shotgun (WGS) entry which is preliminary data.</text>
</comment>
<feature type="modified residue" description="4-aspartylphosphate" evidence="2">
    <location>
        <position position="38"/>
    </location>
</feature>
<name>A0A1F4VDX3_UNCKA</name>
<dbReference type="AlphaFoldDB" id="A0A1F4VDX3"/>
<evidence type="ECO:0000256" key="2">
    <source>
        <dbReference type="PROSITE-ProRule" id="PRU00169"/>
    </source>
</evidence>
<evidence type="ECO:0000313" key="5">
    <source>
        <dbReference type="Proteomes" id="UP000176504"/>
    </source>
</evidence>
<keyword evidence="1 2" id="KW-0597">Phosphoprotein</keyword>